<evidence type="ECO:0000256" key="1">
    <source>
        <dbReference type="SAM" id="MobiDB-lite"/>
    </source>
</evidence>
<keyword evidence="3" id="KW-1185">Reference proteome</keyword>
<feature type="region of interest" description="Disordered" evidence="1">
    <location>
        <begin position="70"/>
        <end position="92"/>
    </location>
</feature>
<evidence type="ECO:0000313" key="3">
    <source>
        <dbReference type="Proteomes" id="UP001291653"/>
    </source>
</evidence>
<proteinExistence type="predicted"/>
<evidence type="ECO:0008006" key="4">
    <source>
        <dbReference type="Google" id="ProtNLM"/>
    </source>
</evidence>
<evidence type="ECO:0000313" key="2">
    <source>
        <dbReference type="EMBL" id="GLF97313.1"/>
    </source>
</evidence>
<protein>
    <recommendedName>
        <fullName evidence="4">DUF5753 domain-containing protein</fullName>
    </recommendedName>
</protein>
<dbReference type="RefSeq" id="WP_323449314.1">
    <property type="nucleotide sequence ID" value="NZ_BSBI01000010.1"/>
</dbReference>
<reference evidence="2 3" key="1">
    <citation type="submission" date="2022-10" db="EMBL/GenBank/DDBJ databases">
        <title>Draft genome sequence of Streptomyces sp. YSPA8.</title>
        <authorList>
            <person name="Moriuchi R."/>
            <person name="Dohra H."/>
            <person name="Yamamura H."/>
            <person name="Kodani S."/>
        </authorList>
    </citation>
    <scope>NUCLEOTIDE SEQUENCE [LARGE SCALE GENOMIC DNA]</scope>
    <source>
        <strain evidence="2 3">YSPA8</strain>
    </source>
</reference>
<organism evidence="2 3">
    <name type="scientific">Streptomyces yaizuensis</name>
    <dbReference type="NCBI Taxonomy" id="2989713"/>
    <lineage>
        <taxon>Bacteria</taxon>
        <taxon>Bacillati</taxon>
        <taxon>Actinomycetota</taxon>
        <taxon>Actinomycetes</taxon>
        <taxon>Kitasatosporales</taxon>
        <taxon>Streptomycetaceae</taxon>
        <taxon>Streptomyces</taxon>
    </lineage>
</organism>
<comment type="caution">
    <text evidence="2">The sequence shown here is derived from an EMBL/GenBank/DDBJ whole genome shotgun (WGS) entry which is preliminary data.</text>
</comment>
<dbReference type="Proteomes" id="UP001291653">
    <property type="component" value="Unassembled WGS sequence"/>
</dbReference>
<dbReference type="EMBL" id="BSBI01000010">
    <property type="protein sequence ID" value="GLF97313.1"/>
    <property type="molecule type" value="Genomic_DNA"/>
</dbReference>
<sequence>MTLHVETAPDGSFELRMVKLYNCVVPEVRIVVPRVALTVFVNDVRAGVFDHLLASDDEMAAARELVSWSTSEDAAGQNACDGSGHDDADPCR</sequence>
<feature type="compositionally biased region" description="Basic and acidic residues" evidence="1">
    <location>
        <begin position="83"/>
        <end position="92"/>
    </location>
</feature>
<accession>A0ABQ5P4C5</accession>
<name>A0ABQ5P4C5_9ACTN</name>
<gene>
    <name evidence="2" type="ORF">SYYSPA8_23470</name>
</gene>